<sequence length="236" mass="25543">MVCPLRGWCVWRVSVLQTTVYVKWERQIPIRRTTALMTARCSIAGMSHRQFTPEPSVQVSCFVGYTGDSCSECSTGFYAGTATPHLVQILRPVIWGGAASRWSNSSCKYGTSPGVRPIIEQPGPCALSSWQKALQHRHALSCVSCDVARASHSETCEHLRVACCVCGGDWVELLQMLGWRVSPAEEDTAEDDDGQPVVENYRGAIVAAAIAITLVGLVGGYCIRRVRRGAGVASPG</sequence>
<dbReference type="AlphaFoldDB" id="A0AAE0FP51"/>
<evidence type="ECO:0000313" key="2">
    <source>
        <dbReference type="EMBL" id="KAK3263098.1"/>
    </source>
</evidence>
<reference evidence="2 3" key="1">
    <citation type="journal article" date="2015" name="Genome Biol. Evol.">
        <title>Comparative Genomics of a Bacterivorous Green Alga Reveals Evolutionary Causalities and Consequences of Phago-Mixotrophic Mode of Nutrition.</title>
        <authorList>
            <person name="Burns J.A."/>
            <person name="Paasch A."/>
            <person name="Narechania A."/>
            <person name="Kim E."/>
        </authorList>
    </citation>
    <scope>NUCLEOTIDE SEQUENCE [LARGE SCALE GENOMIC DNA]</scope>
    <source>
        <strain evidence="2 3">PLY_AMNH</strain>
    </source>
</reference>
<gene>
    <name evidence="2" type="ORF">CYMTET_28079</name>
</gene>
<keyword evidence="3" id="KW-1185">Reference proteome</keyword>
<evidence type="ECO:0000313" key="3">
    <source>
        <dbReference type="Proteomes" id="UP001190700"/>
    </source>
</evidence>
<feature type="non-terminal residue" evidence="2">
    <location>
        <position position="236"/>
    </location>
</feature>
<protein>
    <submittedName>
        <fullName evidence="2">Uncharacterized protein</fullName>
    </submittedName>
</protein>
<organism evidence="2 3">
    <name type="scientific">Cymbomonas tetramitiformis</name>
    <dbReference type="NCBI Taxonomy" id="36881"/>
    <lineage>
        <taxon>Eukaryota</taxon>
        <taxon>Viridiplantae</taxon>
        <taxon>Chlorophyta</taxon>
        <taxon>Pyramimonadophyceae</taxon>
        <taxon>Pyramimonadales</taxon>
        <taxon>Pyramimonadaceae</taxon>
        <taxon>Cymbomonas</taxon>
    </lineage>
</organism>
<evidence type="ECO:0000256" key="1">
    <source>
        <dbReference type="SAM" id="Phobius"/>
    </source>
</evidence>
<proteinExistence type="predicted"/>
<comment type="caution">
    <text evidence="2">The sequence shown here is derived from an EMBL/GenBank/DDBJ whole genome shotgun (WGS) entry which is preliminary data.</text>
</comment>
<keyword evidence="1" id="KW-0812">Transmembrane</keyword>
<keyword evidence="1" id="KW-1133">Transmembrane helix</keyword>
<keyword evidence="1" id="KW-0472">Membrane</keyword>
<dbReference type="Proteomes" id="UP001190700">
    <property type="component" value="Unassembled WGS sequence"/>
</dbReference>
<feature type="transmembrane region" description="Helical" evidence="1">
    <location>
        <begin position="204"/>
        <end position="223"/>
    </location>
</feature>
<dbReference type="EMBL" id="LGRX02015723">
    <property type="protein sequence ID" value="KAK3263098.1"/>
    <property type="molecule type" value="Genomic_DNA"/>
</dbReference>
<name>A0AAE0FP51_9CHLO</name>
<accession>A0AAE0FP51</accession>